<dbReference type="AlphaFoldDB" id="A0AA35LQG2"/>
<accession>A0AA35LQG2</accession>
<comment type="caution">
    <text evidence="2">The sequence shown here is derived from an EMBL/GenBank/DDBJ whole genome shotgun (WGS) entry which is preliminary data.</text>
</comment>
<feature type="compositionally biased region" description="Polar residues" evidence="1">
    <location>
        <begin position="64"/>
        <end position="79"/>
    </location>
</feature>
<proteinExistence type="predicted"/>
<evidence type="ECO:0000256" key="1">
    <source>
        <dbReference type="SAM" id="MobiDB-lite"/>
    </source>
</evidence>
<dbReference type="Proteomes" id="UP001160390">
    <property type="component" value="Unassembled WGS sequence"/>
</dbReference>
<dbReference type="EMBL" id="CABFNP030000464">
    <property type="protein sequence ID" value="CAI6026946.1"/>
    <property type="molecule type" value="Genomic_DNA"/>
</dbReference>
<name>A0AA35LQG2_9HYPO</name>
<feature type="region of interest" description="Disordered" evidence="1">
    <location>
        <begin position="36"/>
        <end position="79"/>
    </location>
</feature>
<gene>
    <name evidence="2" type="ORF">CCHLO57077_00014008</name>
</gene>
<evidence type="ECO:0000313" key="3">
    <source>
        <dbReference type="Proteomes" id="UP001160390"/>
    </source>
</evidence>
<reference evidence="2" key="1">
    <citation type="submission" date="2023-01" db="EMBL/GenBank/DDBJ databases">
        <authorList>
            <person name="Piombo E."/>
        </authorList>
    </citation>
    <scope>NUCLEOTIDE SEQUENCE</scope>
</reference>
<keyword evidence="3" id="KW-1185">Reference proteome</keyword>
<evidence type="ECO:0000313" key="2">
    <source>
        <dbReference type="EMBL" id="CAI6026946.1"/>
    </source>
</evidence>
<organism evidence="2 3">
    <name type="scientific">Clonostachys chloroleuca</name>
    <dbReference type="NCBI Taxonomy" id="1926264"/>
    <lineage>
        <taxon>Eukaryota</taxon>
        <taxon>Fungi</taxon>
        <taxon>Dikarya</taxon>
        <taxon>Ascomycota</taxon>
        <taxon>Pezizomycotina</taxon>
        <taxon>Sordariomycetes</taxon>
        <taxon>Hypocreomycetidae</taxon>
        <taxon>Hypocreales</taxon>
        <taxon>Bionectriaceae</taxon>
        <taxon>Clonostachys</taxon>
    </lineage>
</organism>
<protein>
    <submittedName>
        <fullName evidence="2">Uncharacterized protein</fullName>
    </submittedName>
</protein>
<sequence>MIQLNNIELRRRKCNRERPCETCTTLGRPPVSYTYPVPEPGPPYATSSNDPPVSMEVNDEDSYRQLSTSKGPTTSAHTKYPTIVSQGTTRQSSANAFLPSVLDREVMLFYGEAGFLQLIAGRDINFTNIGQDSEVVNVQEEARKDPDLKAYYIIHNFPI</sequence>